<dbReference type="RefSeq" id="WP_317569661.1">
    <property type="nucleotide sequence ID" value="NZ_JAWLKA010000013.1"/>
</dbReference>
<comment type="caution">
    <text evidence="2">The sequence shown here is derived from an EMBL/GenBank/DDBJ whole genome shotgun (WGS) entry which is preliminary data.</text>
</comment>
<organism evidence="2 3">
    <name type="scientific">Rhodococcus jostii</name>
    <dbReference type="NCBI Taxonomy" id="132919"/>
    <lineage>
        <taxon>Bacteria</taxon>
        <taxon>Bacillati</taxon>
        <taxon>Actinomycetota</taxon>
        <taxon>Actinomycetes</taxon>
        <taxon>Mycobacteriales</taxon>
        <taxon>Nocardiaceae</taxon>
        <taxon>Rhodococcus</taxon>
    </lineage>
</organism>
<dbReference type="Gene3D" id="3.40.50.300">
    <property type="entry name" value="P-loop containing nucleotide triphosphate hydrolases"/>
    <property type="match status" value="1"/>
</dbReference>
<protein>
    <submittedName>
        <fullName evidence="2">AAA family ATPase</fullName>
    </submittedName>
</protein>
<dbReference type="InterPro" id="IPR035437">
    <property type="entry name" value="SNase_OB-fold_sf"/>
</dbReference>
<accession>A0ABU4CIR9</accession>
<evidence type="ECO:0000313" key="2">
    <source>
        <dbReference type="EMBL" id="MDV6283436.1"/>
    </source>
</evidence>
<evidence type="ECO:0000313" key="3">
    <source>
        <dbReference type="Proteomes" id="UP001185737"/>
    </source>
</evidence>
<dbReference type="EMBL" id="JAWLKA010000013">
    <property type="protein sequence ID" value="MDV6283436.1"/>
    <property type="molecule type" value="Genomic_DNA"/>
</dbReference>
<gene>
    <name evidence="2" type="ORF">R3Q59_23330</name>
</gene>
<dbReference type="InterPro" id="IPR027417">
    <property type="entry name" value="P-loop_NTPase"/>
</dbReference>
<dbReference type="SUPFAM" id="SSF50199">
    <property type="entry name" value="Staphylococcal nuclease"/>
    <property type="match status" value="1"/>
</dbReference>
<dbReference type="Proteomes" id="UP001185737">
    <property type="component" value="Unassembled WGS sequence"/>
</dbReference>
<evidence type="ECO:0000259" key="1">
    <source>
        <dbReference type="Pfam" id="PF07728"/>
    </source>
</evidence>
<dbReference type="InterPro" id="IPR011704">
    <property type="entry name" value="ATPase_dyneun-rel_AAA"/>
</dbReference>
<dbReference type="PANTHER" id="PTHR37291">
    <property type="entry name" value="5-METHYLCYTOSINE-SPECIFIC RESTRICTION ENZYME B"/>
    <property type="match status" value="1"/>
</dbReference>
<name>A0ABU4CIR9_RHOJO</name>
<dbReference type="PANTHER" id="PTHR37291:SF1">
    <property type="entry name" value="TYPE IV METHYL-DIRECTED RESTRICTION ENZYME ECOKMCRB SUBUNIT"/>
    <property type="match status" value="1"/>
</dbReference>
<sequence>MGVATLAGARVALVSDLTQDAVDAYDRMLTYVARGDWDFSVESAQAGMARSYEYAGPTQRQPAIDEAHVEALPAARCLGWVLCNERQSDRTALLQFHPSMSYEDFVRGFRPGSDGKLTLIDGPLLTAAKNARQDCECDYVVVIEEINRGNPAQIFGEMLTLLEHDKRDPENALNLAYSRDGEGPFHLPSNLHLIGTMNVADRSLAPVDIAIRRRFAFFDLGPEYNDARREFVDARREFVIERGYDESVVDRIAVRMTRLNEVIAADPHLGKDYCIGHSYFTCATRLARVLVASAADDEARHRESLERSLPARLRL</sequence>
<feature type="domain" description="ATPase dynein-related AAA" evidence="1">
    <location>
        <begin position="89"/>
        <end position="215"/>
    </location>
</feature>
<keyword evidence="3" id="KW-1185">Reference proteome</keyword>
<dbReference type="Pfam" id="PF07728">
    <property type="entry name" value="AAA_5"/>
    <property type="match status" value="1"/>
</dbReference>
<dbReference type="InterPro" id="IPR052934">
    <property type="entry name" value="Methyl-DNA_Rec/Restrict_Enz"/>
</dbReference>
<proteinExistence type="predicted"/>
<dbReference type="SUPFAM" id="SSF52540">
    <property type="entry name" value="P-loop containing nucleoside triphosphate hydrolases"/>
    <property type="match status" value="1"/>
</dbReference>
<reference evidence="2 3" key="1">
    <citation type="submission" date="2023-10" db="EMBL/GenBank/DDBJ databases">
        <title>Development of a sustainable strategy for remediation of hydrocarbon-contaminated territories based on the waste exchange concept.</title>
        <authorList>
            <person name="Krivoruchko A."/>
        </authorList>
    </citation>
    <scope>NUCLEOTIDE SEQUENCE [LARGE SCALE GENOMIC DNA]</scope>
    <source>
        <strain evidence="2 3">IEGM 60</strain>
    </source>
</reference>